<dbReference type="InterPro" id="IPR019019">
    <property type="entry name" value="H-type_lectin_domain"/>
</dbReference>
<feature type="signal peptide" evidence="1">
    <location>
        <begin position="1"/>
        <end position="15"/>
    </location>
</feature>
<dbReference type="Proteomes" id="UP000683925">
    <property type="component" value="Unassembled WGS sequence"/>
</dbReference>
<dbReference type="GO" id="GO:0030246">
    <property type="term" value="F:carbohydrate binding"/>
    <property type="evidence" value="ECO:0007669"/>
    <property type="project" value="InterPro"/>
</dbReference>
<sequence length="414" mass="47668">MLILQLALQIFSVNAGHQFESGYFTQFNYAQNLSLILFASSMKFRSEEFFVPFAQEFSSIPDVYLNIALLDMALQFPQGYSLDITSITTLGFTMKTVGESPWLYFGINLNWFAFNDDSVQVINHLNITNPFQQYTHSYIKNLKINVAIANFVSYYAEGPQFNNLTGLSLTDQTVTISLYSNLKQFGDQILLASSDLVLVGPTITSTLPYGSSQTVNFPSGWETTMCHPNLLGLFHDGTDFNIRLSGRILDFTHGMTQQFYQSNTIIFVQMVHILIQQYLKAQHKLIILIRKVKQRIMWKFKMNYNQNQNVEEEIKIPEGIQSIKINYFWKCLENQQLKIQIFCTRDIQQQYTYSNIQCNVGKTNTVRLSAKYLLTTNTQQYLKITKTSTSMTATQRIKSSGLFQKLLYKVELIL</sequence>
<reference evidence="3" key="1">
    <citation type="submission" date="2021-01" db="EMBL/GenBank/DDBJ databases">
        <authorList>
            <consortium name="Genoscope - CEA"/>
            <person name="William W."/>
        </authorList>
    </citation>
    <scope>NUCLEOTIDE SEQUENCE</scope>
</reference>
<name>A0A8S1WH80_PAROT</name>
<gene>
    <name evidence="3" type="ORF">POCTA_138.1.T0850097</name>
</gene>
<dbReference type="OMA" id="FCINDAY"/>
<dbReference type="GO" id="GO:0007155">
    <property type="term" value="P:cell adhesion"/>
    <property type="evidence" value="ECO:0007669"/>
    <property type="project" value="InterPro"/>
</dbReference>
<dbReference type="AlphaFoldDB" id="A0A8S1WH80"/>
<organism evidence="3 4">
    <name type="scientific">Paramecium octaurelia</name>
    <dbReference type="NCBI Taxonomy" id="43137"/>
    <lineage>
        <taxon>Eukaryota</taxon>
        <taxon>Sar</taxon>
        <taxon>Alveolata</taxon>
        <taxon>Ciliophora</taxon>
        <taxon>Intramacronucleata</taxon>
        <taxon>Oligohymenophorea</taxon>
        <taxon>Peniculida</taxon>
        <taxon>Parameciidae</taxon>
        <taxon>Paramecium</taxon>
    </lineage>
</organism>
<dbReference type="EMBL" id="CAJJDP010000084">
    <property type="protein sequence ID" value="CAD8185286.1"/>
    <property type="molecule type" value="Genomic_DNA"/>
</dbReference>
<keyword evidence="4" id="KW-1185">Reference proteome</keyword>
<feature type="chain" id="PRO_5035935510" description="H-type lectin domain-containing protein" evidence="1">
    <location>
        <begin position="16"/>
        <end position="414"/>
    </location>
</feature>
<evidence type="ECO:0000256" key="1">
    <source>
        <dbReference type="SAM" id="SignalP"/>
    </source>
</evidence>
<feature type="domain" description="H-type lectin" evidence="2">
    <location>
        <begin position="51"/>
        <end position="114"/>
    </location>
</feature>
<evidence type="ECO:0000259" key="2">
    <source>
        <dbReference type="Pfam" id="PF09458"/>
    </source>
</evidence>
<protein>
    <recommendedName>
        <fullName evidence="2">H-type lectin domain-containing protein</fullName>
    </recommendedName>
</protein>
<evidence type="ECO:0000313" key="3">
    <source>
        <dbReference type="EMBL" id="CAD8185286.1"/>
    </source>
</evidence>
<evidence type="ECO:0000313" key="4">
    <source>
        <dbReference type="Proteomes" id="UP000683925"/>
    </source>
</evidence>
<proteinExistence type="predicted"/>
<keyword evidence="1" id="KW-0732">Signal</keyword>
<accession>A0A8S1WH80</accession>
<dbReference type="Pfam" id="PF09458">
    <property type="entry name" value="H_lectin"/>
    <property type="match status" value="1"/>
</dbReference>
<comment type="caution">
    <text evidence="3">The sequence shown here is derived from an EMBL/GenBank/DDBJ whole genome shotgun (WGS) entry which is preliminary data.</text>
</comment>
<dbReference type="OrthoDB" id="304609at2759"/>